<dbReference type="OrthoDB" id="26525at2759"/>
<reference evidence="7" key="1">
    <citation type="submission" date="2021-02" db="EMBL/GenBank/DDBJ databases">
        <authorList>
            <person name="Dougan E. K."/>
            <person name="Rhodes N."/>
            <person name="Thang M."/>
            <person name="Chan C."/>
        </authorList>
    </citation>
    <scope>NUCLEOTIDE SEQUENCE</scope>
</reference>
<dbReference type="Gene3D" id="1.10.238.10">
    <property type="entry name" value="EF-hand"/>
    <property type="match status" value="2"/>
</dbReference>
<evidence type="ECO:0000256" key="1">
    <source>
        <dbReference type="ARBA" id="ARBA00020786"/>
    </source>
</evidence>
<dbReference type="InterPro" id="IPR050230">
    <property type="entry name" value="CALM/Myosin/TropC-like"/>
</dbReference>
<dbReference type="PANTHER" id="PTHR23048">
    <property type="entry name" value="MYOSIN LIGHT CHAIN 1, 3"/>
    <property type="match status" value="1"/>
</dbReference>
<sequence length="237" mass="26604">MNNEPTNKPIQQQWCAWFSKPTPSSIRAAGLAIMVATGDAGSAQEVVRRHRRQSLIALRQEDEAVPPAHEEIFDAQDYLRPGITEAEVMEMKASFDLLDHEGTGELDLDDALDTLEALRWDRLEQEPLVVAIRTCKRRDEVVDFAGFLDAMAPLLVVSEPTQDSLRRTWRLLDESRKGSINIEDVCRAVRQFGLELSAEEIADMVNFADRNCNGDVTFDEFFSVLSRQQLAPTGGGR</sequence>
<dbReference type="Pfam" id="PF13499">
    <property type="entry name" value="EF-hand_7"/>
    <property type="match status" value="1"/>
</dbReference>
<dbReference type="SMART" id="SM00054">
    <property type="entry name" value="EFh"/>
    <property type="match status" value="3"/>
</dbReference>
<dbReference type="InterPro" id="IPR018247">
    <property type="entry name" value="EF_Hand_1_Ca_BS"/>
</dbReference>
<evidence type="ECO:0000259" key="6">
    <source>
        <dbReference type="PROSITE" id="PS50222"/>
    </source>
</evidence>
<dbReference type="EMBL" id="CAJNNV010025881">
    <property type="protein sequence ID" value="CAE8616466.1"/>
    <property type="molecule type" value="Genomic_DNA"/>
</dbReference>
<keyword evidence="3" id="KW-0677">Repeat</keyword>
<dbReference type="CDD" id="cd00051">
    <property type="entry name" value="EFh"/>
    <property type="match status" value="1"/>
</dbReference>
<evidence type="ECO:0000313" key="7">
    <source>
        <dbReference type="EMBL" id="CAE8616466.1"/>
    </source>
</evidence>
<dbReference type="InterPro" id="IPR011992">
    <property type="entry name" value="EF-hand-dom_pair"/>
</dbReference>
<accession>A0A813FQ52</accession>
<dbReference type="FunFam" id="1.10.238.10:FF:000003">
    <property type="entry name" value="Calmodulin A"/>
    <property type="match status" value="1"/>
</dbReference>
<evidence type="ECO:0000256" key="3">
    <source>
        <dbReference type="ARBA" id="ARBA00022737"/>
    </source>
</evidence>
<name>A0A813FQ52_POLGL</name>
<keyword evidence="4" id="KW-0106">Calcium</keyword>
<feature type="domain" description="EF-hand" evidence="6">
    <location>
        <begin position="196"/>
        <end position="231"/>
    </location>
</feature>
<protein>
    <recommendedName>
        <fullName evidence="1">Calmodulin</fullName>
    </recommendedName>
</protein>
<evidence type="ECO:0000256" key="5">
    <source>
        <dbReference type="ARBA" id="ARBA00022990"/>
    </source>
</evidence>
<dbReference type="GO" id="GO:0016460">
    <property type="term" value="C:myosin II complex"/>
    <property type="evidence" value="ECO:0007669"/>
    <property type="project" value="TreeGrafter"/>
</dbReference>
<dbReference type="GO" id="GO:0005509">
    <property type="term" value="F:calcium ion binding"/>
    <property type="evidence" value="ECO:0007669"/>
    <property type="project" value="InterPro"/>
</dbReference>
<feature type="domain" description="EF-hand" evidence="6">
    <location>
        <begin position="160"/>
        <end position="195"/>
    </location>
</feature>
<dbReference type="InterPro" id="IPR002048">
    <property type="entry name" value="EF_hand_dom"/>
</dbReference>
<keyword evidence="5" id="KW-0007">Acetylation</keyword>
<evidence type="ECO:0000313" key="8">
    <source>
        <dbReference type="Proteomes" id="UP000654075"/>
    </source>
</evidence>
<evidence type="ECO:0000256" key="2">
    <source>
        <dbReference type="ARBA" id="ARBA00022723"/>
    </source>
</evidence>
<keyword evidence="8" id="KW-1185">Reference proteome</keyword>
<organism evidence="7 8">
    <name type="scientific">Polarella glacialis</name>
    <name type="common">Dinoflagellate</name>
    <dbReference type="NCBI Taxonomy" id="89957"/>
    <lineage>
        <taxon>Eukaryota</taxon>
        <taxon>Sar</taxon>
        <taxon>Alveolata</taxon>
        <taxon>Dinophyceae</taxon>
        <taxon>Suessiales</taxon>
        <taxon>Suessiaceae</taxon>
        <taxon>Polarella</taxon>
    </lineage>
</organism>
<proteinExistence type="predicted"/>
<comment type="caution">
    <text evidence="7">The sequence shown here is derived from an EMBL/GenBank/DDBJ whole genome shotgun (WGS) entry which is preliminary data.</text>
</comment>
<dbReference type="SUPFAM" id="SSF47473">
    <property type="entry name" value="EF-hand"/>
    <property type="match status" value="1"/>
</dbReference>
<evidence type="ECO:0000256" key="4">
    <source>
        <dbReference type="ARBA" id="ARBA00022837"/>
    </source>
</evidence>
<gene>
    <name evidence="7" type="ORF">PGLA1383_LOCUS34153</name>
</gene>
<dbReference type="AlphaFoldDB" id="A0A813FQ52"/>
<dbReference type="PROSITE" id="PS50222">
    <property type="entry name" value="EF_HAND_2"/>
    <property type="match status" value="2"/>
</dbReference>
<dbReference type="PROSITE" id="PS00018">
    <property type="entry name" value="EF_HAND_1"/>
    <property type="match status" value="1"/>
</dbReference>
<dbReference type="PANTHER" id="PTHR23048:SF0">
    <property type="entry name" value="CALMODULIN LIKE 3"/>
    <property type="match status" value="1"/>
</dbReference>
<keyword evidence="2" id="KW-0479">Metal-binding</keyword>
<dbReference type="Proteomes" id="UP000654075">
    <property type="component" value="Unassembled WGS sequence"/>
</dbReference>